<dbReference type="Gene3D" id="1.20.1250.20">
    <property type="entry name" value="MFS general substrate transporter like domains"/>
    <property type="match status" value="2"/>
</dbReference>
<dbReference type="RefSeq" id="WP_258813994.1">
    <property type="nucleotide sequence ID" value="NZ_JANUGU010000010.1"/>
</dbReference>
<comment type="caution">
    <text evidence="6">The sequence shown here is derived from an EMBL/GenBank/DDBJ whole genome shotgun (WGS) entry which is preliminary data.</text>
</comment>
<keyword evidence="1 4" id="KW-0812">Transmembrane</keyword>
<feature type="transmembrane region" description="Helical" evidence="4">
    <location>
        <begin position="245"/>
        <end position="263"/>
    </location>
</feature>
<dbReference type="PROSITE" id="PS50850">
    <property type="entry name" value="MFS"/>
    <property type="match status" value="1"/>
</dbReference>
<feature type="transmembrane region" description="Helical" evidence="4">
    <location>
        <begin position="275"/>
        <end position="292"/>
    </location>
</feature>
<evidence type="ECO:0000259" key="5">
    <source>
        <dbReference type="PROSITE" id="PS50850"/>
    </source>
</evidence>
<dbReference type="InterPro" id="IPR010645">
    <property type="entry name" value="MFS_4"/>
</dbReference>
<feature type="transmembrane region" description="Helical" evidence="4">
    <location>
        <begin position="78"/>
        <end position="98"/>
    </location>
</feature>
<feature type="transmembrane region" description="Helical" evidence="4">
    <location>
        <begin position="360"/>
        <end position="381"/>
    </location>
</feature>
<evidence type="ECO:0000313" key="6">
    <source>
        <dbReference type="EMBL" id="MCS0660796.1"/>
    </source>
</evidence>
<feature type="domain" description="Major facilitator superfamily (MFS) profile" evidence="5">
    <location>
        <begin position="209"/>
        <end position="384"/>
    </location>
</feature>
<dbReference type="SUPFAM" id="SSF103473">
    <property type="entry name" value="MFS general substrate transporter"/>
    <property type="match status" value="1"/>
</dbReference>
<dbReference type="Proteomes" id="UP001204621">
    <property type="component" value="Unassembled WGS sequence"/>
</dbReference>
<evidence type="ECO:0000256" key="2">
    <source>
        <dbReference type="ARBA" id="ARBA00022989"/>
    </source>
</evidence>
<evidence type="ECO:0000313" key="7">
    <source>
        <dbReference type="Proteomes" id="UP001204621"/>
    </source>
</evidence>
<feature type="transmembrane region" description="Helical" evidence="4">
    <location>
        <begin position="167"/>
        <end position="189"/>
    </location>
</feature>
<dbReference type="Pfam" id="PF06779">
    <property type="entry name" value="MFS_4"/>
    <property type="match status" value="1"/>
</dbReference>
<gene>
    <name evidence="6" type="ORF">NX778_22245</name>
</gene>
<keyword evidence="2 4" id="KW-1133">Transmembrane helix</keyword>
<dbReference type="EMBL" id="JANUGU010000010">
    <property type="protein sequence ID" value="MCS0660796.1"/>
    <property type="molecule type" value="Genomic_DNA"/>
</dbReference>
<name>A0ABT2D3K0_9BURK</name>
<proteinExistence type="predicted"/>
<feature type="transmembrane region" description="Helical" evidence="4">
    <location>
        <begin position="53"/>
        <end position="71"/>
    </location>
</feature>
<dbReference type="CDD" id="cd06180">
    <property type="entry name" value="MFS_YjiJ"/>
    <property type="match status" value="1"/>
</dbReference>
<accession>A0ABT2D3K0</accession>
<reference evidence="6 7" key="1">
    <citation type="submission" date="2022-08" db="EMBL/GenBank/DDBJ databases">
        <title>Reclassification of Massilia species as members of the genera Telluria, Duganella, Pseudoduganella, Mokoshia gen. nov. and Zemynaea gen. nov. using orthogonal and non-orthogonal genome-based approaches.</title>
        <authorList>
            <person name="Bowman J.P."/>
        </authorList>
    </citation>
    <scope>NUCLEOTIDE SEQUENCE [LARGE SCALE GENOMIC DNA]</scope>
    <source>
        <strain evidence="6 7">JCM 31606</strain>
    </source>
</reference>
<protein>
    <submittedName>
        <fullName evidence="6">YbfB/YjiJ family MFS transporter</fullName>
    </submittedName>
</protein>
<dbReference type="PANTHER" id="PTHR23537:SF1">
    <property type="entry name" value="SUGAR TRANSPORTER"/>
    <property type="match status" value="1"/>
</dbReference>
<feature type="transmembrane region" description="Helical" evidence="4">
    <location>
        <begin position="20"/>
        <end position="41"/>
    </location>
</feature>
<keyword evidence="3 4" id="KW-0472">Membrane</keyword>
<feature type="transmembrane region" description="Helical" evidence="4">
    <location>
        <begin position="210"/>
        <end position="233"/>
    </location>
</feature>
<feature type="transmembrane region" description="Helical" evidence="4">
    <location>
        <begin position="298"/>
        <end position="319"/>
    </location>
</feature>
<feature type="transmembrane region" description="Helical" evidence="4">
    <location>
        <begin position="104"/>
        <end position="128"/>
    </location>
</feature>
<dbReference type="InterPro" id="IPR020846">
    <property type="entry name" value="MFS_dom"/>
</dbReference>
<keyword evidence="7" id="KW-1185">Reference proteome</keyword>
<evidence type="ECO:0000256" key="4">
    <source>
        <dbReference type="SAM" id="Phobius"/>
    </source>
</evidence>
<feature type="transmembrane region" description="Helical" evidence="4">
    <location>
        <begin position="331"/>
        <end position="354"/>
    </location>
</feature>
<organism evidence="6 7">
    <name type="scientific">Massilia terrae</name>
    <dbReference type="NCBI Taxonomy" id="1811224"/>
    <lineage>
        <taxon>Bacteria</taxon>
        <taxon>Pseudomonadati</taxon>
        <taxon>Pseudomonadota</taxon>
        <taxon>Betaproteobacteria</taxon>
        <taxon>Burkholderiales</taxon>
        <taxon>Oxalobacteraceae</taxon>
        <taxon>Telluria group</taxon>
        <taxon>Massilia</taxon>
    </lineage>
</organism>
<dbReference type="InterPro" id="IPR036259">
    <property type="entry name" value="MFS_trans_sf"/>
</dbReference>
<evidence type="ECO:0000256" key="3">
    <source>
        <dbReference type="ARBA" id="ARBA00023136"/>
    </source>
</evidence>
<sequence length="384" mass="39466">MMMTASIATKHQRRSALDAAVILIIGMGFGRFAFTAVYPHMVEEGLLSLGEGSWAASANYAGYLLGAILGIRVQAHNAHRLCLAATAGTVLCLGFLGALDSSSIVIVVRGIAGIFSSLAMVSASLWLLEHRRHARGAPMLFGGVGIGIALSAELLVLGSRAGLHSHGLWLLLAVVSLLLALSAVPGLTAEGTDTLASTSGGARAKSTIGAWPLTAIYGLAGFGYIVTATYLPLLVKTALPDVNSAHVWAVFGLGAAPSCLLWHRVDNRMGTRKSLLINLTVQAIGVALPVVIPNAAGYLISALLVGATFMGTVTIAMPAGQRLAKASGANLMAKMTVVYSVGQIAGPLVANGFYARTHSFSWSLITAAVALVCGALISVSAPKT</sequence>
<evidence type="ECO:0000256" key="1">
    <source>
        <dbReference type="ARBA" id="ARBA00022692"/>
    </source>
</evidence>
<feature type="transmembrane region" description="Helical" evidence="4">
    <location>
        <begin position="140"/>
        <end position="161"/>
    </location>
</feature>
<dbReference type="PANTHER" id="PTHR23537">
    <property type="match status" value="1"/>
</dbReference>